<keyword evidence="1" id="KW-0251">Elongation factor</keyword>
<dbReference type="AlphaFoldDB" id="A0A4Y2W4F2"/>
<gene>
    <name evidence="1" type="primary">eef-1G_1</name>
    <name evidence="1" type="ORF">AVEN_37058_1</name>
</gene>
<accession>A0A4Y2W4F2</accession>
<keyword evidence="2" id="KW-1185">Reference proteome</keyword>
<feature type="non-terminal residue" evidence="1">
    <location>
        <position position="24"/>
    </location>
</feature>
<comment type="caution">
    <text evidence="1">The sequence shown here is derived from an EMBL/GenBank/DDBJ whole genome shotgun (WGS) entry which is preliminary data.</text>
</comment>
<sequence>MFREDFCEYTKAPSGDLLDFIPFS</sequence>
<protein>
    <submittedName>
        <fullName evidence="1">Putative elongation factor 1-gamma</fullName>
    </submittedName>
</protein>
<dbReference type="GO" id="GO:0003746">
    <property type="term" value="F:translation elongation factor activity"/>
    <property type="evidence" value="ECO:0007669"/>
    <property type="project" value="UniProtKB-KW"/>
</dbReference>
<dbReference type="Proteomes" id="UP000499080">
    <property type="component" value="Unassembled WGS sequence"/>
</dbReference>
<evidence type="ECO:0000313" key="1">
    <source>
        <dbReference type="EMBL" id="GBO31418.1"/>
    </source>
</evidence>
<name>A0A4Y2W4F2_ARAVE</name>
<proteinExistence type="predicted"/>
<evidence type="ECO:0000313" key="2">
    <source>
        <dbReference type="Proteomes" id="UP000499080"/>
    </source>
</evidence>
<dbReference type="EMBL" id="BGPR01054705">
    <property type="protein sequence ID" value="GBO31418.1"/>
    <property type="molecule type" value="Genomic_DNA"/>
</dbReference>
<organism evidence="1 2">
    <name type="scientific">Araneus ventricosus</name>
    <name type="common">Orbweaver spider</name>
    <name type="synonym">Epeira ventricosa</name>
    <dbReference type="NCBI Taxonomy" id="182803"/>
    <lineage>
        <taxon>Eukaryota</taxon>
        <taxon>Metazoa</taxon>
        <taxon>Ecdysozoa</taxon>
        <taxon>Arthropoda</taxon>
        <taxon>Chelicerata</taxon>
        <taxon>Arachnida</taxon>
        <taxon>Araneae</taxon>
        <taxon>Araneomorphae</taxon>
        <taxon>Entelegynae</taxon>
        <taxon>Araneoidea</taxon>
        <taxon>Araneidae</taxon>
        <taxon>Araneus</taxon>
    </lineage>
</organism>
<keyword evidence="1" id="KW-0648">Protein biosynthesis</keyword>
<reference evidence="1 2" key="1">
    <citation type="journal article" date="2019" name="Sci. Rep.">
        <title>Orb-weaving spider Araneus ventricosus genome elucidates the spidroin gene catalogue.</title>
        <authorList>
            <person name="Kono N."/>
            <person name="Nakamura H."/>
            <person name="Ohtoshi R."/>
            <person name="Moran D.A.P."/>
            <person name="Shinohara A."/>
            <person name="Yoshida Y."/>
            <person name="Fujiwara M."/>
            <person name="Mori M."/>
            <person name="Tomita M."/>
            <person name="Arakawa K."/>
        </authorList>
    </citation>
    <scope>NUCLEOTIDE SEQUENCE [LARGE SCALE GENOMIC DNA]</scope>
</reference>